<dbReference type="Proteomes" id="UP000299102">
    <property type="component" value="Unassembled WGS sequence"/>
</dbReference>
<evidence type="ECO:0000313" key="2">
    <source>
        <dbReference type="Proteomes" id="UP000299102"/>
    </source>
</evidence>
<evidence type="ECO:0000313" key="1">
    <source>
        <dbReference type="EMBL" id="GBP04522.1"/>
    </source>
</evidence>
<dbReference type="Pfam" id="PF00357">
    <property type="entry name" value="Integrin_alpha"/>
    <property type="match status" value="1"/>
</dbReference>
<dbReference type="EMBL" id="BGZK01007561">
    <property type="protein sequence ID" value="GBP04522.1"/>
    <property type="molecule type" value="Genomic_DNA"/>
</dbReference>
<dbReference type="Gene3D" id="1.20.5.930">
    <property type="entry name" value="Bicelle-embedded integrin alpha(iib) transmembrane segment"/>
    <property type="match status" value="1"/>
</dbReference>
<keyword evidence="1" id="KW-0401">Integrin</keyword>
<name>A0A4C1SQW0_EUMVA</name>
<keyword evidence="2" id="KW-1185">Reference proteome</keyword>
<comment type="caution">
    <text evidence="1">The sequence shown here is derived from an EMBL/GenBank/DDBJ whole genome shotgun (WGS) entry which is preliminary data.</text>
</comment>
<gene>
    <name evidence="1" type="primary">if</name>
    <name evidence="1" type="ORF">EVAR_74135_1</name>
</gene>
<dbReference type="GO" id="GO:0007229">
    <property type="term" value="P:integrin-mediated signaling pathway"/>
    <property type="evidence" value="ECO:0007669"/>
    <property type="project" value="UniProtKB-KW"/>
</dbReference>
<accession>A0A4C1SQW0</accession>
<reference evidence="1 2" key="1">
    <citation type="journal article" date="2019" name="Commun. Biol.">
        <title>The bagworm genome reveals a unique fibroin gene that provides high tensile strength.</title>
        <authorList>
            <person name="Kono N."/>
            <person name="Nakamura H."/>
            <person name="Ohtoshi R."/>
            <person name="Tomita M."/>
            <person name="Numata K."/>
            <person name="Arakawa K."/>
        </authorList>
    </citation>
    <scope>NUCLEOTIDE SEQUENCE [LARGE SCALE GENOMIC DNA]</scope>
</reference>
<dbReference type="AlphaFoldDB" id="A0A4C1SQW0"/>
<sequence>MVAKTMETLAGTVPLNVSTIAVSHVTKLPYIGEPKDDIIRSHEIFYKAVPEPTPVPDVVPLCGEVLACAGALILLLDIPALKQCGFFNRNRPTDHSMERQLYVMVIMQMNICKFKNEPALNKCFQIS</sequence>
<organism evidence="1 2">
    <name type="scientific">Eumeta variegata</name>
    <name type="common">Bagworm moth</name>
    <name type="synonym">Eumeta japonica</name>
    <dbReference type="NCBI Taxonomy" id="151549"/>
    <lineage>
        <taxon>Eukaryota</taxon>
        <taxon>Metazoa</taxon>
        <taxon>Ecdysozoa</taxon>
        <taxon>Arthropoda</taxon>
        <taxon>Hexapoda</taxon>
        <taxon>Insecta</taxon>
        <taxon>Pterygota</taxon>
        <taxon>Neoptera</taxon>
        <taxon>Endopterygota</taxon>
        <taxon>Lepidoptera</taxon>
        <taxon>Glossata</taxon>
        <taxon>Ditrysia</taxon>
        <taxon>Tineoidea</taxon>
        <taxon>Psychidae</taxon>
        <taxon>Oiketicinae</taxon>
        <taxon>Eumeta</taxon>
    </lineage>
</organism>
<dbReference type="OrthoDB" id="5317514at2759"/>
<proteinExistence type="predicted"/>
<dbReference type="STRING" id="151549.A0A4C1SQW0"/>
<protein>
    <submittedName>
        <fullName evidence="1">Integrin alpha-PS2</fullName>
    </submittedName>
</protein>
<dbReference type="InterPro" id="IPR018184">
    <property type="entry name" value="Integrin_alpha_C_CS"/>
</dbReference>